<name>A0A377ZGQ7_KLEPO</name>
<reference evidence="1 2" key="1">
    <citation type="submission" date="2018-06" db="EMBL/GenBank/DDBJ databases">
        <authorList>
            <consortium name="Pathogen Informatics"/>
            <person name="Doyle S."/>
        </authorList>
    </citation>
    <scope>NUCLEOTIDE SEQUENCE [LARGE SCALE GENOMIC DNA]</scope>
    <source>
        <strain evidence="1 2">NCTC10313</strain>
    </source>
</reference>
<sequence length="166" mass="18676">MIRPAEARRRASTITTSSIRLSLVGAQVDWMMKISPPRTFSLICTLTSPSLKRPTAASPREVYRRLARRCASSGVALPAKSFISGTRRTSGMRPVVDEWANNVRDGAIRSSRWYLKSTMQRLEQGDVVTVTQFPRLTHYQCAITAQDSEQGLLERRKVNSTRHKAI</sequence>
<organism evidence="1 2">
    <name type="scientific">Klebsiella pneumoniae subsp. ozaenae</name>
    <dbReference type="NCBI Taxonomy" id="574"/>
    <lineage>
        <taxon>Bacteria</taxon>
        <taxon>Pseudomonadati</taxon>
        <taxon>Pseudomonadota</taxon>
        <taxon>Gammaproteobacteria</taxon>
        <taxon>Enterobacterales</taxon>
        <taxon>Enterobacteriaceae</taxon>
        <taxon>Klebsiella/Raoultella group</taxon>
        <taxon>Klebsiella</taxon>
        <taxon>Klebsiella pneumoniae complex</taxon>
    </lineage>
</organism>
<accession>A0A377ZGQ7</accession>
<protein>
    <submittedName>
        <fullName evidence="1">Uncharacterized protein</fullName>
    </submittedName>
</protein>
<dbReference type="AlphaFoldDB" id="A0A377ZGQ7"/>
<dbReference type="EMBL" id="UGLW01000003">
    <property type="protein sequence ID" value="STU70850.1"/>
    <property type="molecule type" value="Genomic_DNA"/>
</dbReference>
<evidence type="ECO:0000313" key="1">
    <source>
        <dbReference type="EMBL" id="STU70850.1"/>
    </source>
</evidence>
<gene>
    <name evidence="1" type="ORF">NCTC10313_03030</name>
</gene>
<evidence type="ECO:0000313" key="2">
    <source>
        <dbReference type="Proteomes" id="UP000254487"/>
    </source>
</evidence>
<dbReference type="Proteomes" id="UP000254487">
    <property type="component" value="Unassembled WGS sequence"/>
</dbReference>
<proteinExistence type="predicted"/>